<comment type="caution">
    <text evidence="3">The sequence shown here is derived from an EMBL/GenBank/DDBJ whole genome shotgun (WGS) entry which is preliminary data.</text>
</comment>
<reference evidence="3" key="1">
    <citation type="submission" date="2017-10" db="EMBL/GenBank/DDBJ databases">
        <title>Draft genome sequence of the planktic cyanobacteria Tychonema bourrellyi isolated from alpine lentic freshwater.</title>
        <authorList>
            <person name="Tett A."/>
            <person name="Armanini F."/>
            <person name="Asnicar F."/>
            <person name="Boscaini A."/>
            <person name="Pasolli E."/>
            <person name="Zolfo M."/>
            <person name="Donati C."/>
            <person name="Salmaso N."/>
            <person name="Segata N."/>
        </authorList>
    </citation>
    <scope>NUCLEOTIDE SEQUENCE</scope>
    <source>
        <strain evidence="3">FEM_GT703</strain>
    </source>
</reference>
<evidence type="ECO:0000256" key="1">
    <source>
        <dbReference type="SAM" id="MobiDB-lite"/>
    </source>
</evidence>
<keyword evidence="2" id="KW-0812">Transmembrane</keyword>
<proteinExistence type="predicted"/>
<dbReference type="AlphaFoldDB" id="A0A2G4F2A5"/>
<name>A0A2G4F2A5_9CYAN</name>
<keyword evidence="4" id="KW-1185">Reference proteome</keyword>
<feature type="region of interest" description="Disordered" evidence="1">
    <location>
        <begin position="91"/>
        <end position="114"/>
    </location>
</feature>
<accession>A0A2G4F2A5</accession>
<evidence type="ECO:0000313" key="4">
    <source>
        <dbReference type="Proteomes" id="UP000226442"/>
    </source>
</evidence>
<keyword evidence="2" id="KW-0472">Membrane</keyword>
<dbReference type="PANTHER" id="PTHR35792">
    <property type="entry name" value="GENERAL STRESS PROTEIN"/>
    <property type="match status" value="1"/>
</dbReference>
<dbReference type="InterPro" id="IPR024623">
    <property type="entry name" value="YtxH"/>
</dbReference>
<dbReference type="OrthoDB" id="464005at2"/>
<evidence type="ECO:0000313" key="3">
    <source>
        <dbReference type="EMBL" id="PHX55890.1"/>
    </source>
</evidence>
<dbReference type="PANTHER" id="PTHR35792:SF1">
    <property type="entry name" value="SLL0268 PROTEIN"/>
    <property type="match status" value="1"/>
</dbReference>
<evidence type="ECO:0000256" key="2">
    <source>
        <dbReference type="SAM" id="Phobius"/>
    </source>
</evidence>
<dbReference type="Proteomes" id="UP000226442">
    <property type="component" value="Unassembled WGS sequence"/>
</dbReference>
<sequence>MSTKRSGLFIGGLLVGSAIGAVTGLLMAPRTGKETRQILKKSADALPELAEDLSTSVQLQADRLSESAMRNWDETLIRLKDAIAAGLEATQRERQTLSETEAELTSPSRPPSAN</sequence>
<protein>
    <submittedName>
        <fullName evidence="3">Gas vesicle protein</fullName>
    </submittedName>
</protein>
<dbReference type="RefSeq" id="WP_096831086.1">
    <property type="nucleotide sequence ID" value="NZ_NXIB02000037.1"/>
</dbReference>
<dbReference type="Pfam" id="PF12732">
    <property type="entry name" value="YtxH"/>
    <property type="match status" value="1"/>
</dbReference>
<organism evidence="3 4">
    <name type="scientific">Tychonema bourrellyi FEM_GT703</name>
    <dbReference type="NCBI Taxonomy" id="2040638"/>
    <lineage>
        <taxon>Bacteria</taxon>
        <taxon>Bacillati</taxon>
        <taxon>Cyanobacteriota</taxon>
        <taxon>Cyanophyceae</taxon>
        <taxon>Oscillatoriophycideae</taxon>
        <taxon>Oscillatoriales</taxon>
        <taxon>Microcoleaceae</taxon>
        <taxon>Tychonema</taxon>
    </lineage>
</organism>
<dbReference type="InterPro" id="IPR052928">
    <property type="entry name" value="Desiccation-related_membrane"/>
</dbReference>
<gene>
    <name evidence="3" type="ORF">CP500_008320</name>
</gene>
<keyword evidence="2" id="KW-1133">Transmembrane helix</keyword>
<feature type="compositionally biased region" description="Polar residues" evidence="1">
    <location>
        <begin position="97"/>
        <end position="107"/>
    </location>
</feature>
<feature type="transmembrane region" description="Helical" evidence="2">
    <location>
        <begin position="6"/>
        <end position="28"/>
    </location>
</feature>
<dbReference type="EMBL" id="NXIB02000037">
    <property type="protein sequence ID" value="PHX55890.1"/>
    <property type="molecule type" value="Genomic_DNA"/>
</dbReference>